<dbReference type="InterPro" id="IPR050204">
    <property type="entry name" value="AraC_XylS_family_regulators"/>
</dbReference>
<evidence type="ECO:0000256" key="1">
    <source>
        <dbReference type="ARBA" id="ARBA00023015"/>
    </source>
</evidence>
<name>A0ABP8EJL7_9MICO</name>
<dbReference type="Gene3D" id="1.10.10.60">
    <property type="entry name" value="Homeodomain-like"/>
    <property type="match status" value="2"/>
</dbReference>
<dbReference type="RefSeq" id="WP_236864246.1">
    <property type="nucleotide sequence ID" value="NZ_BAABAZ010000005.1"/>
</dbReference>
<sequence length="251" mass="26737">MPSTLQHADAAHAAALFVRDNLAEPLSVADIADHVGYSEFHFTRLFARAFGCSPVQYLAAQRFQRAKELLVGSDHTVSDICCAVGFSSLGTFTRRFTLEVGVSPGGIRRLSESIADRTLHAYTLDAPDVVGTMTGTVALTERARTVLGPLPQIWVGLFASPRPARRPLTGVLRFGDGGFTLRIPAAGRWLLAAAFPRDAGPHEHLTPAIQVVAASGPAVRDGEHRDLVLDFAQQGAPPLLTALPAVLDAAE</sequence>
<protein>
    <submittedName>
        <fullName evidence="5">AraC family transcriptional regulator</fullName>
    </submittedName>
</protein>
<dbReference type="InterPro" id="IPR018060">
    <property type="entry name" value="HTH_AraC"/>
</dbReference>
<accession>A0ABP8EJL7</accession>
<dbReference type="Pfam" id="PF12833">
    <property type="entry name" value="HTH_18"/>
    <property type="match status" value="1"/>
</dbReference>
<comment type="caution">
    <text evidence="5">The sequence shown here is derived from an EMBL/GenBank/DDBJ whole genome shotgun (WGS) entry which is preliminary data.</text>
</comment>
<dbReference type="SUPFAM" id="SSF46689">
    <property type="entry name" value="Homeodomain-like"/>
    <property type="match status" value="2"/>
</dbReference>
<dbReference type="EMBL" id="BAABAZ010000005">
    <property type="protein sequence ID" value="GAA4284133.1"/>
    <property type="molecule type" value="Genomic_DNA"/>
</dbReference>
<evidence type="ECO:0000313" key="5">
    <source>
        <dbReference type="EMBL" id="GAA4284133.1"/>
    </source>
</evidence>
<keyword evidence="6" id="KW-1185">Reference proteome</keyword>
<feature type="domain" description="HTH araC/xylS-type" evidence="4">
    <location>
        <begin position="12"/>
        <end position="110"/>
    </location>
</feature>
<evidence type="ECO:0000259" key="4">
    <source>
        <dbReference type="PROSITE" id="PS01124"/>
    </source>
</evidence>
<gene>
    <name evidence="5" type="ORF">GCM10022261_16640</name>
</gene>
<keyword evidence="1" id="KW-0805">Transcription regulation</keyword>
<dbReference type="PANTHER" id="PTHR46796">
    <property type="entry name" value="HTH-TYPE TRANSCRIPTIONAL ACTIVATOR RHAS-RELATED"/>
    <property type="match status" value="1"/>
</dbReference>
<organism evidence="5 6">
    <name type="scientific">Brevibacterium daeguense</name>
    <dbReference type="NCBI Taxonomy" id="909936"/>
    <lineage>
        <taxon>Bacteria</taxon>
        <taxon>Bacillati</taxon>
        <taxon>Actinomycetota</taxon>
        <taxon>Actinomycetes</taxon>
        <taxon>Micrococcales</taxon>
        <taxon>Brevibacteriaceae</taxon>
        <taxon>Brevibacterium</taxon>
    </lineage>
</organism>
<dbReference type="SMART" id="SM00342">
    <property type="entry name" value="HTH_ARAC"/>
    <property type="match status" value="1"/>
</dbReference>
<evidence type="ECO:0000256" key="2">
    <source>
        <dbReference type="ARBA" id="ARBA00023125"/>
    </source>
</evidence>
<keyword evidence="2" id="KW-0238">DNA-binding</keyword>
<dbReference type="Proteomes" id="UP001501586">
    <property type="component" value="Unassembled WGS sequence"/>
</dbReference>
<dbReference type="PROSITE" id="PS01124">
    <property type="entry name" value="HTH_ARAC_FAMILY_2"/>
    <property type="match status" value="1"/>
</dbReference>
<evidence type="ECO:0000256" key="3">
    <source>
        <dbReference type="ARBA" id="ARBA00023163"/>
    </source>
</evidence>
<proteinExistence type="predicted"/>
<reference evidence="6" key="1">
    <citation type="journal article" date="2019" name="Int. J. Syst. Evol. Microbiol.">
        <title>The Global Catalogue of Microorganisms (GCM) 10K type strain sequencing project: providing services to taxonomists for standard genome sequencing and annotation.</title>
        <authorList>
            <consortium name="The Broad Institute Genomics Platform"/>
            <consortium name="The Broad Institute Genome Sequencing Center for Infectious Disease"/>
            <person name="Wu L."/>
            <person name="Ma J."/>
        </authorList>
    </citation>
    <scope>NUCLEOTIDE SEQUENCE [LARGE SCALE GENOMIC DNA]</scope>
    <source>
        <strain evidence="6">JCM 17458</strain>
    </source>
</reference>
<keyword evidence="3" id="KW-0804">Transcription</keyword>
<evidence type="ECO:0000313" key="6">
    <source>
        <dbReference type="Proteomes" id="UP001501586"/>
    </source>
</evidence>
<dbReference type="InterPro" id="IPR009057">
    <property type="entry name" value="Homeodomain-like_sf"/>
</dbReference>